<dbReference type="AlphaFoldDB" id="X6M4K5"/>
<reference evidence="1 2" key="1">
    <citation type="journal article" date="2013" name="Curr. Biol.">
        <title>The Genome of the Foraminiferan Reticulomyxa filosa.</title>
        <authorList>
            <person name="Glockner G."/>
            <person name="Hulsmann N."/>
            <person name="Schleicher M."/>
            <person name="Noegel A.A."/>
            <person name="Eichinger L."/>
            <person name="Gallinger C."/>
            <person name="Pawlowski J."/>
            <person name="Sierra R."/>
            <person name="Euteneuer U."/>
            <person name="Pillet L."/>
            <person name="Moustafa A."/>
            <person name="Platzer M."/>
            <person name="Groth M."/>
            <person name="Szafranski K."/>
            <person name="Schliwa M."/>
        </authorList>
    </citation>
    <scope>NUCLEOTIDE SEQUENCE [LARGE SCALE GENOMIC DNA]</scope>
</reference>
<accession>X6M4K5</accession>
<keyword evidence="2" id="KW-1185">Reference proteome</keyword>
<gene>
    <name evidence="1" type="ORF">RFI_29010</name>
</gene>
<sequence length="117" mass="13996">MYIFLFVCFSTSKKFEVTGKNKIEVDIVFLITGINIFFSLKNYKYTLFKSTKCYVSLNGGFVEKGVKLLMEWGKKWKKKKKWNNKKEKKIVEEKNILIKKNGIINKKKKEKKRKKEK</sequence>
<evidence type="ECO:0000313" key="1">
    <source>
        <dbReference type="EMBL" id="ETO08377.1"/>
    </source>
</evidence>
<evidence type="ECO:0000313" key="2">
    <source>
        <dbReference type="Proteomes" id="UP000023152"/>
    </source>
</evidence>
<organism evidence="1 2">
    <name type="scientific">Reticulomyxa filosa</name>
    <dbReference type="NCBI Taxonomy" id="46433"/>
    <lineage>
        <taxon>Eukaryota</taxon>
        <taxon>Sar</taxon>
        <taxon>Rhizaria</taxon>
        <taxon>Retaria</taxon>
        <taxon>Foraminifera</taxon>
        <taxon>Monothalamids</taxon>
        <taxon>Reticulomyxidae</taxon>
        <taxon>Reticulomyxa</taxon>
    </lineage>
</organism>
<dbReference type="Proteomes" id="UP000023152">
    <property type="component" value="Unassembled WGS sequence"/>
</dbReference>
<protein>
    <submittedName>
        <fullName evidence="1">Uncharacterized protein</fullName>
    </submittedName>
</protein>
<comment type="caution">
    <text evidence="1">The sequence shown here is derived from an EMBL/GenBank/DDBJ whole genome shotgun (WGS) entry which is preliminary data.</text>
</comment>
<name>X6M4K5_RETFI</name>
<proteinExistence type="predicted"/>
<dbReference type="EMBL" id="ASPP01025084">
    <property type="protein sequence ID" value="ETO08377.1"/>
    <property type="molecule type" value="Genomic_DNA"/>
</dbReference>